<reference evidence="3" key="1">
    <citation type="submission" date="2025-08" db="UniProtKB">
        <authorList>
            <consortium name="RefSeq"/>
        </authorList>
    </citation>
    <scope>IDENTIFICATION</scope>
    <source>
        <tissue evidence="3">Whole organism</tissue>
    </source>
</reference>
<feature type="compositionally biased region" description="Polar residues" evidence="1">
    <location>
        <begin position="137"/>
        <end position="152"/>
    </location>
</feature>
<feature type="compositionally biased region" description="Polar residues" evidence="1">
    <location>
        <begin position="657"/>
        <end position="669"/>
    </location>
</feature>
<dbReference type="KEGG" id="hazt:108678145"/>
<feature type="region of interest" description="Disordered" evidence="1">
    <location>
        <begin position="492"/>
        <end position="567"/>
    </location>
</feature>
<feature type="region of interest" description="Disordered" evidence="1">
    <location>
        <begin position="1126"/>
        <end position="1153"/>
    </location>
</feature>
<feature type="region of interest" description="Disordered" evidence="1">
    <location>
        <begin position="827"/>
        <end position="847"/>
    </location>
</feature>
<evidence type="ECO:0000256" key="1">
    <source>
        <dbReference type="SAM" id="MobiDB-lite"/>
    </source>
</evidence>
<dbReference type="RefSeq" id="XP_018021985.1">
    <property type="nucleotide sequence ID" value="XM_018166496.2"/>
</dbReference>
<keyword evidence="2" id="KW-1185">Reference proteome</keyword>
<feature type="region of interest" description="Disordered" evidence="1">
    <location>
        <begin position="137"/>
        <end position="159"/>
    </location>
</feature>
<feature type="compositionally biased region" description="Low complexity" evidence="1">
    <location>
        <begin position="1126"/>
        <end position="1150"/>
    </location>
</feature>
<dbReference type="Proteomes" id="UP000694843">
    <property type="component" value="Unplaced"/>
</dbReference>
<feature type="compositionally biased region" description="Low complexity" evidence="1">
    <location>
        <begin position="828"/>
        <end position="847"/>
    </location>
</feature>
<sequence length="1175" mass="126282">MNGSHGSSTADSSFGMTSNCLTTYKETQRISPHITAHKSLVPMTTIQSSTLQSSLLNLSGTPASSSNSALTAEFPTYKVMSAGINNGNSNIQEINPSTIAKISPADYVTVVQKERSPIARVMSSCVRTTLTNLARVNPEDLSTTSDGKVNPTSSSSSVSANEYSISLSPHKIQQNLYTLAGQVPASFLPNVLDRNGAFFRGSDSPNLTGQPQAILVSGLVTCSDAGIEHTSNPTTLSALPPSSTFVGEVLGLVNEHRIKKEEDVMSVRPAAVVQQQLMSMPQQNVTASQQHRDLVRQALQAAVENGAPKTNEQELIEYSYSAGDIQDLLMLNLANGTSSIQQGLRQSSNTASNSFHVSHLSSAVSSPTSASNVTTIAGLNMIDATTGASVIMMPTSCSSHSHSDLLTSSSGGGSLLTSDLASHPSHFIQANVDGASSIIMATANSSSNHVDALIAPGTIFGSVNLMEINSQNGVNVQTLNNLNVGESLANSARSSLSSSGGGSPSKNRRNKSTKMSETDLSLKRMKLAQVMREKRASETEDQKKKRRLREAERMRRRRAMESEEQKAQRRLEAAERARLRRATMNETDRILDRRKAAERMRQRRLNEGETQKQIRRMRAAERMRKRRAEETPEQRSFRRRSLANMMRTRRHKKQREAVSNCSASNSLSDDTYKNDLIPVRHLEDLSADLEEVKAQDLSSTMHLDSQVPMHSPGLLLKDDDDHRVDYNDVLMMNSKYGGDPRDRKLIVMDGTDSSKLSNCESHLLPLGLTTTNSVSVANGLQRRIPATTSPGNDAPHFSSRVEYADTSFRTSSPQISSVVLPQYSRLTHSNAPSSPVPSSSPESLSHHISLTSLQHSQDRLYSASTVFPTATSSISSHVPVLRSVSSSGSGILYAQKSSHASSNVSTNIVYTQGCLPAILSSSQFDEAENLSNTVTELTPVDSSVQDTDLGSSRCIPASILSSSAIIMNESNGSGNNSLISTGNTNNVSTSVFNSRSILKLQNSSSPTSSSTFNVTNYCVHDDLGNSDGSPDTSLRQYQLKSSITSPVVMLASSRSSPGRTMPQRVNSSKINISSTPISGHELRNSDFARSHSDLTVNTAASTTANYSSTRNMNRVTNASYANSNTTSVYSSTANNSSSSTGDPTTTGHSSVISSPSTLTTIVLNQSVPSQRSLAS</sequence>
<evidence type="ECO:0000313" key="3">
    <source>
        <dbReference type="RefSeq" id="XP_018021985.1"/>
    </source>
</evidence>
<dbReference type="OrthoDB" id="10057854at2759"/>
<gene>
    <name evidence="3" type="primary">LOC108678145</name>
</gene>
<feature type="region of interest" description="Disordered" evidence="1">
    <location>
        <begin position="619"/>
        <end position="672"/>
    </location>
</feature>
<dbReference type="GeneID" id="108678145"/>
<proteinExistence type="predicted"/>
<feature type="compositionally biased region" description="Basic and acidic residues" evidence="1">
    <location>
        <begin position="531"/>
        <end position="567"/>
    </location>
</feature>
<protein>
    <submittedName>
        <fullName evidence="3">Uncharacterized protein LOC108678145</fullName>
    </submittedName>
</protein>
<evidence type="ECO:0000313" key="2">
    <source>
        <dbReference type="Proteomes" id="UP000694843"/>
    </source>
</evidence>
<accession>A0A8B7P7Q2</accession>
<organism evidence="2 3">
    <name type="scientific">Hyalella azteca</name>
    <name type="common">Amphipod</name>
    <dbReference type="NCBI Taxonomy" id="294128"/>
    <lineage>
        <taxon>Eukaryota</taxon>
        <taxon>Metazoa</taxon>
        <taxon>Ecdysozoa</taxon>
        <taxon>Arthropoda</taxon>
        <taxon>Crustacea</taxon>
        <taxon>Multicrustacea</taxon>
        <taxon>Malacostraca</taxon>
        <taxon>Eumalacostraca</taxon>
        <taxon>Peracarida</taxon>
        <taxon>Amphipoda</taxon>
        <taxon>Senticaudata</taxon>
        <taxon>Talitrida</taxon>
        <taxon>Talitroidea</taxon>
        <taxon>Hyalellidae</taxon>
        <taxon>Hyalella</taxon>
    </lineage>
</organism>
<name>A0A8B7P7Q2_HYAAZ</name>
<dbReference type="AlphaFoldDB" id="A0A8B7P7Q2"/>
<feature type="compositionally biased region" description="Basic residues" evidence="1">
    <location>
        <begin position="637"/>
        <end position="654"/>
    </location>
</feature>
<feature type="compositionally biased region" description="Basic and acidic residues" evidence="1">
    <location>
        <begin position="619"/>
        <end position="636"/>
    </location>
</feature>